<feature type="transmembrane region" description="Helical" evidence="1">
    <location>
        <begin position="6"/>
        <end position="27"/>
    </location>
</feature>
<evidence type="ECO:0000313" key="3">
    <source>
        <dbReference type="Proteomes" id="UP000070578"/>
    </source>
</evidence>
<organism evidence="2 3">
    <name type="scientific">Candidatus Gallionella acididurans</name>
    <dbReference type="NCBI Taxonomy" id="1796491"/>
    <lineage>
        <taxon>Bacteria</taxon>
        <taxon>Pseudomonadati</taxon>
        <taxon>Pseudomonadota</taxon>
        <taxon>Betaproteobacteria</taxon>
        <taxon>Nitrosomonadales</taxon>
        <taxon>Gallionellaceae</taxon>
        <taxon>Gallionella</taxon>
    </lineage>
</organism>
<name>A0A139BR33_9PROT</name>
<dbReference type="AlphaFoldDB" id="A0A139BR33"/>
<keyword evidence="1" id="KW-0472">Membrane</keyword>
<protein>
    <submittedName>
        <fullName evidence="2">Uncharacterized protein</fullName>
    </submittedName>
</protein>
<proteinExistence type="predicted"/>
<evidence type="ECO:0000256" key="1">
    <source>
        <dbReference type="SAM" id="Phobius"/>
    </source>
</evidence>
<dbReference type="EMBL" id="LSLI01000078">
    <property type="protein sequence ID" value="KXS31388.1"/>
    <property type="molecule type" value="Genomic_DNA"/>
</dbReference>
<reference evidence="2 3" key="2">
    <citation type="submission" date="2016-03" db="EMBL/GenBank/DDBJ databases">
        <title>New uncultured bacterium of the family Gallionellaceae from acid mine drainage: description and reconstruction of genome based on metagenomic analysis of microbial community.</title>
        <authorList>
            <person name="Kadnikov V."/>
            <person name="Ivasenko D."/>
            <person name="Beletsky A."/>
            <person name="Mardanov A."/>
            <person name="Danilova E."/>
            <person name="Pimenov N."/>
            <person name="Karnachuk O."/>
            <person name="Ravin N."/>
        </authorList>
    </citation>
    <scope>NUCLEOTIDE SEQUENCE [LARGE SCALE GENOMIC DNA]</scope>
    <source>
        <strain evidence="2">ShG14-8</strain>
    </source>
</reference>
<feature type="transmembrane region" description="Helical" evidence="1">
    <location>
        <begin position="48"/>
        <end position="74"/>
    </location>
</feature>
<sequence length="110" mass="12323">MGSIELKMAMLTGAAVGMLIIVVEGVAMHRKASKYRAHLRELYRTRKFIRLFIEAGSVAFVILVQPVIVSVLMVKAMDNLNPEFSVHAMAQLREGMHIGALKDNHHRDQP</sequence>
<gene>
    <name evidence="2" type="ORF">AWT59_2494</name>
</gene>
<dbReference type="Proteomes" id="UP000070578">
    <property type="component" value="Unassembled WGS sequence"/>
</dbReference>
<evidence type="ECO:0000313" key="2">
    <source>
        <dbReference type="EMBL" id="KXS31388.1"/>
    </source>
</evidence>
<accession>A0A139BR33</accession>
<reference evidence="2 3" key="1">
    <citation type="submission" date="2016-02" db="EMBL/GenBank/DDBJ databases">
        <authorList>
            <person name="Wen L."/>
            <person name="He K."/>
            <person name="Yang H."/>
        </authorList>
    </citation>
    <scope>NUCLEOTIDE SEQUENCE [LARGE SCALE GENOMIC DNA]</scope>
    <source>
        <strain evidence="2">ShG14-8</strain>
    </source>
</reference>
<comment type="caution">
    <text evidence="2">The sequence shown here is derived from an EMBL/GenBank/DDBJ whole genome shotgun (WGS) entry which is preliminary data.</text>
</comment>
<keyword evidence="1" id="KW-1133">Transmembrane helix</keyword>
<keyword evidence="1" id="KW-0812">Transmembrane</keyword>